<sequence>MEQSKNLMMDISYLTPSSQFRMMPPPQPLVPTPYQQATLTELLTKKERICSARPVGGNPPQMQQQSNNVIKRVPLAKRYTSRPSIQLNGIVMAIHDMNTQKSVDTARLNSEPSARKERPIQVQAEPLQTLMGVSQVNLKPRGAMNTYQNYPRAFSASVKRVATTSNHSPTNIKLDLTKGRPIIAPSSPRLHYKGRLLTNFRIASKLSRQKSSKLKAQLDSKQDDIIETYHTIHPVKPQSSTRPMTGRGVVYSKAPTGIVSGAGSPKHQQALLTENLLKTQLLLTNRESDNKQQRQRIKSSQLIRGKFYQHCRPLIKKDIPAESQNQPDIIAAQQENPEKRNSLKDKPQTYQEIQKECIFQKKNDGLVQYDPFHTDGEEDPDMLRVEDICEGADWQALATPSNLDMQKRNKVKMLASYKLDLRAVQKSYNGEREEEIVGFMIHSSHLFSKKTPQNSLTARQSLGGGNNPYNTAQVIESPRSLVSSPKSNRQMTSDFVNYCRMSTGGNDGGGSPTASNNLGNTYGPPGKMSSKYQAISLEFDPNCSQGSRVLHMKPGKSLMHQRQVDKIESRLQTWLKIEKDSQQQASGLIYNRRPMKGSPSKMRRVV</sequence>
<evidence type="ECO:0000313" key="2">
    <source>
        <dbReference type="Proteomes" id="UP000785679"/>
    </source>
</evidence>
<protein>
    <submittedName>
        <fullName evidence="1">Uncharacterized protein</fullName>
    </submittedName>
</protein>
<proteinExistence type="predicted"/>
<accession>A0A8J8NYU5</accession>
<keyword evidence="2" id="KW-1185">Reference proteome</keyword>
<dbReference type="Proteomes" id="UP000785679">
    <property type="component" value="Unassembled WGS sequence"/>
</dbReference>
<name>A0A8J8NYU5_HALGN</name>
<dbReference type="EMBL" id="RRYP01004764">
    <property type="protein sequence ID" value="TNV82601.1"/>
    <property type="molecule type" value="Genomic_DNA"/>
</dbReference>
<gene>
    <name evidence="1" type="ORF">FGO68_gene11673</name>
</gene>
<reference evidence="1" key="1">
    <citation type="submission" date="2019-06" db="EMBL/GenBank/DDBJ databases">
        <authorList>
            <person name="Zheng W."/>
        </authorList>
    </citation>
    <scope>NUCLEOTIDE SEQUENCE</scope>
    <source>
        <strain evidence="1">QDHG01</strain>
    </source>
</reference>
<organism evidence="1 2">
    <name type="scientific">Halteria grandinella</name>
    <dbReference type="NCBI Taxonomy" id="5974"/>
    <lineage>
        <taxon>Eukaryota</taxon>
        <taxon>Sar</taxon>
        <taxon>Alveolata</taxon>
        <taxon>Ciliophora</taxon>
        <taxon>Intramacronucleata</taxon>
        <taxon>Spirotrichea</taxon>
        <taxon>Stichotrichia</taxon>
        <taxon>Sporadotrichida</taxon>
        <taxon>Halteriidae</taxon>
        <taxon>Halteria</taxon>
    </lineage>
</organism>
<comment type="caution">
    <text evidence="1">The sequence shown here is derived from an EMBL/GenBank/DDBJ whole genome shotgun (WGS) entry which is preliminary data.</text>
</comment>
<evidence type="ECO:0000313" key="1">
    <source>
        <dbReference type="EMBL" id="TNV82601.1"/>
    </source>
</evidence>
<dbReference type="AlphaFoldDB" id="A0A8J8NYU5"/>